<evidence type="ECO:0000259" key="6">
    <source>
        <dbReference type="Pfam" id="PF04892"/>
    </source>
</evidence>
<accession>A0A5C4TH57</accession>
<dbReference type="Proteomes" id="UP000307943">
    <property type="component" value="Unassembled WGS sequence"/>
</dbReference>
<gene>
    <name evidence="8" type="ORF">FE784_01820</name>
</gene>
<reference evidence="8 9" key="1">
    <citation type="submission" date="2019-05" db="EMBL/GenBank/DDBJ databases">
        <title>We sequenced the genome of Paenibacillus hemerocallicola KCTC 33185 for further insight into its adaptation and study the phylogeny of Paenibacillus.</title>
        <authorList>
            <person name="Narsing Rao M.P."/>
        </authorList>
    </citation>
    <scope>NUCLEOTIDE SEQUENCE [LARGE SCALE GENOMIC DNA]</scope>
    <source>
        <strain evidence="8 9">KCTC 33185</strain>
    </source>
</reference>
<organism evidence="8 9">
    <name type="scientific">Paenibacillus hemerocallicola</name>
    <dbReference type="NCBI Taxonomy" id="1172614"/>
    <lineage>
        <taxon>Bacteria</taxon>
        <taxon>Bacillati</taxon>
        <taxon>Bacillota</taxon>
        <taxon>Bacilli</taxon>
        <taxon>Bacillales</taxon>
        <taxon>Paenibacillaceae</taxon>
        <taxon>Paenibacillus</taxon>
    </lineage>
</organism>
<evidence type="ECO:0000256" key="3">
    <source>
        <dbReference type="ARBA" id="ARBA00022989"/>
    </source>
</evidence>
<dbReference type="Pfam" id="PF04892">
    <property type="entry name" value="VanZ"/>
    <property type="match status" value="1"/>
</dbReference>
<feature type="domain" description="RDD" evidence="7">
    <location>
        <begin position="215"/>
        <end position="318"/>
    </location>
</feature>
<comment type="caution">
    <text evidence="8">The sequence shown here is derived from an EMBL/GenBank/DDBJ whole genome shotgun (WGS) entry which is preliminary data.</text>
</comment>
<feature type="domain" description="VanZ-like" evidence="6">
    <location>
        <begin position="50"/>
        <end position="193"/>
    </location>
</feature>
<dbReference type="PANTHER" id="PTHR36834">
    <property type="entry name" value="MEMBRANE PROTEIN-RELATED"/>
    <property type="match status" value="1"/>
</dbReference>
<feature type="transmembrane region" description="Helical" evidence="5">
    <location>
        <begin position="220"/>
        <end position="238"/>
    </location>
</feature>
<dbReference type="Pfam" id="PF06271">
    <property type="entry name" value="RDD"/>
    <property type="match status" value="1"/>
</dbReference>
<dbReference type="EMBL" id="VDCQ01000002">
    <property type="protein sequence ID" value="TNJ67907.1"/>
    <property type="molecule type" value="Genomic_DNA"/>
</dbReference>
<feature type="transmembrane region" description="Helical" evidence="5">
    <location>
        <begin position="44"/>
        <end position="66"/>
    </location>
</feature>
<comment type="subcellular location">
    <subcellularLocation>
        <location evidence="1">Membrane</location>
        <topology evidence="1">Multi-pass membrane protein</topology>
    </subcellularLocation>
</comment>
<feature type="transmembrane region" description="Helical" evidence="5">
    <location>
        <begin position="316"/>
        <end position="337"/>
    </location>
</feature>
<dbReference type="OrthoDB" id="4822551at2"/>
<feature type="transmembrane region" description="Helical" evidence="5">
    <location>
        <begin position="137"/>
        <end position="164"/>
    </location>
</feature>
<evidence type="ECO:0000313" key="9">
    <source>
        <dbReference type="Proteomes" id="UP000307943"/>
    </source>
</evidence>
<feature type="transmembrane region" description="Helical" evidence="5">
    <location>
        <begin position="176"/>
        <end position="194"/>
    </location>
</feature>
<dbReference type="InterPro" id="IPR010432">
    <property type="entry name" value="RDD"/>
</dbReference>
<evidence type="ECO:0000256" key="2">
    <source>
        <dbReference type="ARBA" id="ARBA00022692"/>
    </source>
</evidence>
<keyword evidence="2 5" id="KW-0812">Transmembrane</keyword>
<feature type="transmembrane region" description="Helical" evidence="5">
    <location>
        <begin position="112"/>
        <end position="130"/>
    </location>
</feature>
<feature type="transmembrane region" description="Helical" evidence="5">
    <location>
        <begin position="244"/>
        <end position="266"/>
    </location>
</feature>
<name>A0A5C4TH57_9BACL</name>
<keyword evidence="4 5" id="KW-0472">Membrane</keyword>
<sequence length="360" mass="41005">MIEAYLLPIRYAFLTFPILAFLFTLPFLIVQYRKYGYINKVRVLVIYSLLLYLLTALYLVILPLPVSRNTCTGLRESFASFMPFQFVKDFLKETRVVPGEPATYVLLFKERAFLQAAFNVLLLVPLGAYFRYYFRFGILAAVMAAFGLSMFFEITQVTGLYGIYDCPYRLFDIDDLLLNTLGGTLGYVAAPLFMKLLPHAERLDEQVDLKAKQVGFTRRLVALQLDAIVLFPVLALFLRDRSLWVYMAICFLYFIVVPSITNGRTLGKYIVRIRVTGRGERVRFTELLLRYGVLYGIVGGANAMLIGKAVQTLPPIAIAACFFVAALINLSFGVHVLPRLFGKDKTLFYERWSGTKHEIV</sequence>
<protein>
    <submittedName>
        <fullName evidence="8">Teicoplanin resistance protein VanZ</fullName>
    </submittedName>
</protein>
<dbReference type="InterPro" id="IPR006976">
    <property type="entry name" value="VanZ-like"/>
</dbReference>
<keyword evidence="3 5" id="KW-1133">Transmembrane helix</keyword>
<proteinExistence type="predicted"/>
<feature type="transmembrane region" description="Helical" evidence="5">
    <location>
        <begin position="12"/>
        <end position="32"/>
    </location>
</feature>
<evidence type="ECO:0000256" key="1">
    <source>
        <dbReference type="ARBA" id="ARBA00004141"/>
    </source>
</evidence>
<dbReference type="InterPro" id="IPR021192">
    <property type="entry name" value="UCP031578_Vanz/RDD"/>
</dbReference>
<evidence type="ECO:0000256" key="5">
    <source>
        <dbReference type="SAM" id="Phobius"/>
    </source>
</evidence>
<dbReference type="GO" id="GO:0016020">
    <property type="term" value="C:membrane"/>
    <property type="evidence" value="ECO:0007669"/>
    <property type="project" value="UniProtKB-SubCell"/>
</dbReference>
<evidence type="ECO:0000256" key="4">
    <source>
        <dbReference type="ARBA" id="ARBA00023136"/>
    </source>
</evidence>
<evidence type="ECO:0000313" key="8">
    <source>
        <dbReference type="EMBL" id="TNJ67907.1"/>
    </source>
</evidence>
<dbReference type="PANTHER" id="PTHR36834:SF1">
    <property type="entry name" value="INTEGRAL MEMBRANE PROTEIN"/>
    <property type="match status" value="1"/>
</dbReference>
<feature type="transmembrane region" description="Helical" evidence="5">
    <location>
        <begin position="287"/>
        <end position="310"/>
    </location>
</feature>
<dbReference type="PIRSF" id="PIRSF031578">
    <property type="entry name" value="Uncharacterised_Vanz_RDD-cont"/>
    <property type="match status" value="1"/>
</dbReference>
<evidence type="ECO:0000259" key="7">
    <source>
        <dbReference type="Pfam" id="PF06271"/>
    </source>
</evidence>
<dbReference type="InterPro" id="IPR053150">
    <property type="entry name" value="Teicoplanin_resist-assoc"/>
</dbReference>
<dbReference type="RefSeq" id="WP_139600414.1">
    <property type="nucleotide sequence ID" value="NZ_VDCQ01000002.1"/>
</dbReference>
<keyword evidence="9" id="KW-1185">Reference proteome</keyword>
<dbReference type="AlphaFoldDB" id="A0A5C4TH57"/>